<gene>
    <name evidence="5" type="primary">svip</name>
</gene>
<reference evidence="5" key="3">
    <citation type="submission" date="2025-09" db="UniProtKB">
        <authorList>
            <consortium name="Ensembl"/>
        </authorList>
    </citation>
    <scope>IDENTIFICATION</scope>
</reference>
<dbReference type="Proteomes" id="UP000694397">
    <property type="component" value="Chromosome 5"/>
</dbReference>
<dbReference type="GeneTree" id="ENSGT00940000167680"/>
<feature type="compositionally biased region" description="Basic and acidic residues" evidence="4">
    <location>
        <begin position="130"/>
        <end position="144"/>
    </location>
</feature>
<feature type="compositionally biased region" description="Basic and acidic residues" evidence="4">
    <location>
        <begin position="103"/>
        <end position="123"/>
    </location>
</feature>
<keyword evidence="2" id="KW-0564">Palmitate</keyword>
<dbReference type="PANTHER" id="PTHR35269">
    <property type="entry name" value="SMALL VCP/P97-INTERACTING PROTEIN"/>
    <property type="match status" value="1"/>
</dbReference>
<accession>A0A8C9WFL8</accession>
<feature type="compositionally biased region" description="Gly residues" evidence="4">
    <location>
        <begin position="152"/>
        <end position="162"/>
    </location>
</feature>
<keyword evidence="1" id="KW-0519">Myristate</keyword>
<keyword evidence="3" id="KW-0449">Lipoprotein</keyword>
<name>A0A8C9WFL8_SCLFO</name>
<dbReference type="GO" id="GO:1904240">
    <property type="term" value="P:negative regulation of VCP-NPL4-UFD1 AAA ATPase complex assembly"/>
    <property type="evidence" value="ECO:0007669"/>
    <property type="project" value="TreeGrafter"/>
</dbReference>
<dbReference type="GO" id="GO:1904153">
    <property type="term" value="P:negative regulation of retrograde protein transport, ER to cytosol"/>
    <property type="evidence" value="ECO:0007669"/>
    <property type="project" value="TreeGrafter"/>
</dbReference>
<dbReference type="GO" id="GO:0010508">
    <property type="term" value="P:positive regulation of autophagy"/>
    <property type="evidence" value="ECO:0007669"/>
    <property type="project" value="TreeGrafter"/>
</dbReference>
<evidence type="ECO:0000256" key="2">
    <source>
        <dbReference type="ARBA" id="ARBA00023139"/>
    </source>
</evidence>
<dbReference type="OrthoDB" id="10066206at2759"/>
<evidence type="ECO:0000256" key="4">
    <source>
        <dbReference type="SAM" id="MobiDB-lite"/>
    </source>
</evidence>
<protein>
    <submittedName>
        <fullName evidence="5">Small VCP interacting protein</fullName>
    </submittedName>
</protein>
<evidence type="ECO:0000313" key="6">
    <source>
        <dbReference type="Proteomes" id="UP000694397"/>
    </source>
</evidence>
<reference evidence="5" key="2">
    <citation type="submission" date="2025-08" db="UniProtKB">
        <authorList>
            <consortium name="Ensembl"/>
        </authorList>
    </citation>
    <scope>IDENTIFICATION</scope>
</reference>
<dbReference type="Pfam" id="PF15811">
    <property type="entry name" value="SVIP"/>
    <property type="match status" value="1"/>
</dbReference>
<dbReference type="AlphaFoldDB" id="A0A8C9WFL8"/>
<evidence type="ECO:0000256" key="3">
    <source>
        <dbReference type="ARBA" id="ARBA00023288"/>
    </source>
</evidence>
<reference evidence="5 6" key="1">
    <citation type="submission" date="2019-04" db="EMBL/GenBank/DDBJ databases">
        <authorList>
            <consortium name="Wellcome Sanger Institute Data Sharing"/>
        </authorList>
    </citation>
    <scope>NUCLEOTIDE SEQUENCE [LARGE SCALE GENOMIC DNA]</scope>
</reference>
<keyword evidence="6" id="KW-1185">Reference proteome</keyword>
<dbReference type="InterPro" id="IPR031632">
    <property type="entry name" value="SVIP"/>
</dbReference>
<evidence type="ECO:0000256" key="1">
    <source>
        <dbReference type="ARBA" id="ARBA00022707"/>
    </source>
</evidence>
<sequence length="162" mass="17769">GLCRFSSRHVLIARDSLSIVPSLNPAICASLAFEHANTDINKAKIRSGPRSCSCRRERARAPVCVKRVTASRGRSKESQRVEMGTCLPCLGGAADDVVDTPDPETRRRQLADAAEKRQKETSHRGIKNPEAVERKKKKQEEMEKQAMMTSPSGGGGLKWQVG</sequence>
<feature type="region of interest" description="Disordered" evidence="4">
    <location>
        <begin position="94"/>
        <end position="162"/>
    </location>
</feature>
<organism evidence="5 6">
    <name type="scientific">Scleropages formosus</name>
    <name type="common">Asian bonytongue</name>
    <name type="synonym">Osteoglossum formosum</name>
    <dbReference type="NCBI Taxonomy" id="113540"/>
    <lineage>
        <taxon>Eukaryota</taxon>
        <taxon>Metazoa</taxon>
        <taxon>Chordata</taxon>
        <taxon>Craniata</taxon>
        <taxon>Vertebrata</taxon>
        <taxon>Euteleostomi</taxon>
        <taxon>Actinopterygii</taxon>
        <taxon>Neopterygii</taxon>
        <taxon>Teleostei</taxon>
        <taxon>Osteoglossocephala</taxon>
        <taxon>Osteoglossomorpha</taxon>
        <taxon>Osteoglossiformes</taxon>
        <taxon>Osteoglossidae</taxon>
        <taxon>Scleropages</taxon>
    </lineage>
</organism>
<dbReference type="InterPro" id="IPR055366">
    <property type="entry name" value="SVIP_metazoa"/>
</dbReference>
<dbReference type="GO" id="GO:1904293">
    <property type="term" value="P:negative regulation of ERAD pathway"/>
    <property type="evidence" value="ECO:0007669"/>
    <property type="project" value="TreeGrafter"/>
</dbReference>
<dbReference type="PANTHER" id="PTHR35269:SF1">
    <property type="entry name" value="SMALL VCP_P97-INTERACTING PROTEIN"/>
    <property type="match status" value="1"/>
</dbReference>
<dbReference type="Ensembl" id="ENSSFOT00015049855.1">
    <property type="protein sequence ID" value="ENSSFOP00015073816.1"/>
    <property type="gene ID" value="ENSSFOG00015030627.1"/>
</dbReference>
<evidence type="ECO:0000313" key="5">
    <source>
        <dbReference type="Ensembl" id="ENSSFOP00015073816.1"/>
    </source>
</evidence>
<proteinExistence type="predicted"/>
<dbReference type="GO" id="GO:0005789">
    <property type="term" value="C:endoplasmic reticulum membrane"/>
    <property type="evidence" value="ECO:0007669"/>
    <property type="project" value="TreeGrafter"/>
</dbReference>